<organism evidence="1">
    <name type="scientific">viral metagenome</name>
    <dbReference type="NCBI Taxonomy" id="1070528"/>
    <lineage>
        <taxon>unclassified sequences</taxon>
        <taxon>metagenomes</taxon>
        <taxon>organismal metagenomes</taxon>
    </lineage>
</organism>
<dbReference type="AlphaFoldDB" id="A0A6C0EDI2"/>
<sequence length="124" mass="15022">MFTILINYNVIKSNICEDFKIIFNDEKFDNEEKISKLETACTTLITFFDAENFYSFIKLKNIEKKILDNVKMQELKNYQKFEYINTENFKINYQKFELKLKTHFNEFIDILNEKLDLEKDLSSI</sequence>
<reference evidence="1" key="1">
    <citation type="journal article" date="2020" name="Nature">
        <title>Giant virus diversity and host interactions through global metagenomics.</title>
        <authorList>
            <person name="Schulz F."/>
            <person name="Roux S."/>
            <person name="Paez-Espino D."/>
            <person name="Jungbluth S."/>
            <person name="Walsh D.A."/>
            <person name="Denef V.J."/>
            <person name="McMahon K.D."/>
            <person name="Konstantinidis K.T."/>
            <person name="Eloe-Fadrosh E.A."/>
            <person name="Kyrpides N.C."/>
            <person name="Woyke T."/>
        </authorList>
    </citation>
    <scope>NUCLEOTIDE SEQUENCE</scope>
    <source>
        <strain evidence="1">GVMAG-M-3300023179-2</strain>
    </source>
</reference>
<evidence type="ECO:0000313" key="1">
    <source>
        <dbReference type="EMBL" id="QHT27164.1"/>
    </source>
</evidence>
<protein>
    <submittedName>
        <fullName evidence="1">Uncharacterized protein</fullName>
    </submittedName>
</protein>
<dbReference type="EMBL" id="MN739813">
    <property type="protein sequence ID" value="QHT27164.1"/>
    <property type="molecule type" value="Genomic_DNA"/>
</dbReference>
<accession>A0A6C0EDI2</accession>
<proteinExistence type="predicted"/>
<name>A0A6C0EDI2_9ZZZZ</name>